<evidence type="ECO:0000313" key="3">
    <source>
        <dbReference type="EMBL" id="SHJ51537.1"/>
    </source>
</evidence>
<evidence type="ECO:0000259" key="2">
    <source>
        <dbReference type="PROSITE" id="PS51733"/>
    </source>
</evidence>
<feature type="domain" description="BPL/LPL catalytic" evidence="2">
    <location>
        <begin position="1"/>
        <end position="177"/>
    </location>
</feature>
<dbReference type="InterPro" id="IPR004408">
    <property type="entry name" value="Biotin_CoA_COase_ligase"/>
</dbReference>
<dbReference type="RefSeq" id="WP_072994482.1">
    <property type="nucleotide sequence ID" value="NZ_FQYU01000005.1"/>
</dbReference>
<dbReference type="Proteomes" id="UP000184543">
    <property type="component" value="Unassembled WGS sequence"/>
</dbReference>
<dbReference type="PROSITE" id="PS51733">
    <property type="entry name" value="BPL_LPL_CATALYTIC"/>
    <property type="match status" value="1"/>
</dbReference>
<dbReference type="PANTHER" id="PTHR12835:SF5">
    <property type="entry name" value="BIOTIN--PROTEIN LIGASE"/>
    <property type="match status" value="1"/>
</dbReference>
<keyword evidence="1 3" id="KW-0436">Ligase</keyword>
<dbReference type="STRING" id="192903.SAMN04488513_105195"/>
<dbReference type="OrthoDB" id="9807064at2"/>
<protein>
    <submittedName>
        <fullName evidence="3">BirA family transcriptional regulator, biotin operon repressor / biotin-[acetyl-CoA-carboxylase] ligase</fullName>
    </submittedName>
</protein>
<organism evidence="3 4">
    <name type="scientific">Pseudozobellia thermophila</name>
    <dbReference type="NCBI Taxonomy" id="192903"/>
    <lineage>
        <taxon>Bacteria</taxon>
        <taxon>Pseudomonadati</taxon>
        <taxon>Bacteroidota</taxon>
        <taxon>Flavobacteriia</taxon>
        <taxon>Flavobacteriales</taxon>
        <taxon>Flavobacteriaceae</taxon>
        <taxon>Pseudozobellia</taxon>
    </lineage>
</organism>
<evidence type="ECO:0000313" key="4">
    <source>
        <dbReference type="Proteomes" id="UP000184543"/>
    </source>
</evidence>
<gene>
    <name evidence="3" type="ORF">SAMN04488513_105195</name>
</gene>
<dbReference type="InterPro" id="IPR045864">
    <property type="entry name" value="aa-tRNA-synth_II/BPL/LPL"/>
</dbReference>
<proteinExistence type="predicted"/>
<dbReference type="PANTHER" id="PTHR12835">
    <property type="entry name" value="BIOTIN PROTEIN LIGASE"/>
    <property type="match status" value="1"/>
</dbReference>
<dbReference type="Pfam" id="PF03099">
    <property type="entry name" value="BPL_LplA_LipB"/>
    <property type="match status" value="1"/>
</dbReference>
<dbReference type="GO" id="GO:0004077">
    <property type="term" value="F:biotin--[biotin carboxyl-carrier protein] ligase activity"/>
    <property type="evidence" value="ECO:0007669"/>
    <property type="project" value="InterPro"/>
</dbReference>
<dbReference type="EMBL" id="FQYU01000005">
    <property type="protein sequence ID" value="SHJ51537.1"/>
    <property type="molecule type" value="Genomic_DNA"/>
</dbReference>
<dbReference type="Gene3D" id="3.30.930.10">
    <property type="entry name" value="Bira Bifunctional Protein, Domain 2"/>
    <property type="match status" value="1"/>
</dbReference>
<name>A0A1M6JXV3_9FLAO</name>
<reference evidence="4" key="1">
    <citation type="submission" date="2016-11" db="EMBL/GenBank/DDBJ databases">
        <authorList>
            <person name="Varghese N."/>
            <person name="Submissions S."/>
        </authorList>
    </citation>
    <scope>NUCLEOTIDE SEQUENCE [LARGE SCALE GENOMIC DNA]</scope>
    <source>
        <strain evidence="4">DSM 19858</strain>
    </source>
</reference>
<evidence type="ECO:0000256" key="1">
    <source>
        <dbReference type="ARBA" id="ARBA00022598"/>
    </source>
</evidence>
<dbReference type="NCBIfam" id="TIGR00121">
    <property type="entry name" value="birA_ligase"/>
    <property type="match status" value="1"/>
</dbReference>
<dbReference type="InterPro" id="IPR004143">
    <property type="entry name" value="BPL_LPL_catalytic"/>
</dbReference>
<keyword evidence="4" id="KW-1185">Reference proteome</keyword>
<dbReference type="GO" id="GO:0005737">
    <property type="term" value="C:cytoplasm"/>
    <property type="evidence" value="ECO:0007669"/>
    <property type="project" value="TreeGrafter"/>
</dbReference>
<dbReference type="CDD" id="cd16442">
    <property type="entry name" value="BPL"/>
    <property type="match status" value="1"/>
</dbReference>
<sequence>MHLIKLDATHSTNDYLKDLMALGGLSDFTTIWAGYQSKGKGQMGAKWTSEKGKNLTFSVLKTDLSLPVAESYTLNVCVALALYNYLKAIRVPNLKIKWPNDILSGTSKVCGILIENQLKGNLISSAILGIGLNVNQTDFHSLQNVTSLNLLFDRAFNLDKVLRQIVHSLQEVFAELESKGGAQLWATYESALFRKDKPSTFEDPSGQLFMGFIRRVSPDGKLVLELEDRVMREFDLKELRLLY</sequence>
<dbReference type="AlphaFoldDB" id="A0A1M6JXV3"/>
<accession>A0A1M6JXV3</accession>
<dbReference type="SUPFAM" id="SSF55681">
    <property type="entry name" value="Class II aaRS and biotin synthetases"/>
    <property type="match status" value="1"/>
</dbReference>